<protein>
    <submittedName>
        <fullName evidence="3">Response regulator receiver protein</fullName>
    </submittedName>
</protein>
<dbReference type="PROSITE" id="PS50110">
    <property type="entry name" value="RESPONSE_REGULATORY"/>
    <property type="match status" value="1"/>
</dbReference>
<dbReference type="eggNOG" id="COG2197">
    <property type="taxonomic scope" value="Bacteria"/>
</dbReference>
<sequence length="135" mass="14191">MQSVNTLVICDPEAVAMEGLRSLLESIGGTRVVAAETNLEDAAGALAELQPDLLLVDKKFGTPALANLLQRAQSTAAIIVWGVSVSEMEALWLFEAGVSGVVSKTASLRDLAECIRAVASGGKWLDLCARPAFIH</sequence>
<dbReference type="Gene3D" id="3.40.50.2300">
    <property type="match status" value="1"/>
</dbReference>
<dbReference type="Pfam" id="PF00072">
    <property type="entry name" value="Response_reg"/>
    <property type="match status" value="1"/>
</dbReference>
<dbReference type="EMBL" id="CP000473">
    <property type="protein sequence ID" value="ABJ86765.1"/>
    <property type="molecule type" value="Genomic_DNA"/>
</dbReference>
<dbReference type="KEGG" id="sus:Acid_5818"/>
<name>Q01UA5_SOLUE</name>
<dbReference type="AlphaFoldDB" id="Q01UA5"/>
<dbReference type="STRING" id="234267.Acid_5818"/>
<evidence type="ECO:0000256" key="1">
    <source>
        <dbReference type="PROSITE-ProRule" id="PRU00169"/>
    </source>
</evidence>
<reference evidence="3" key="1">
    <citation type="submission" date="2006-10" db="EMBL/GenBank/DDBJ databases">
        <title>Complete sequence of Solibacter usitatus Ellin6076.</title>
        <authorList>
            <consortium name="US DOE Joint Genome Institute"/>
            <person name="Copeland A."/>
            <person name="Lucas S."/>
            <person name="Lapidus A."/>
            <person name="Barry K."/>
            <person name="Detter J.C."/>
            <person name="Glavina del Rio T."/>
            <person name="Hammon N."/>
            <person name="Israni S."/>
            <person name="Dalin E."/>
            <person name="Tice H."/>
            <person name="Pitluck S."/>
            <person name="Thompson L.S."/>
            <person name="Brettin T."/>
            <person name="Bruce D."/>
            <person name="Han C."/>
            <person name="Tapia R."/>
            <person name="Gilna P."/>
            <person name="Schmutz J."/>
            <person name="Larimer F."/>
            <person name="Land M."/>
            <person name="Hauser L."/>
            <person name="Kyrpides N."/>
            <person name="Mikhailova N."/>
            <person name="Janssen P.H."/>
            <person name="Kuske C.R."/>
            <person name="Richardson P."/>
        </authorList>
    </citation>
    <scope>NUCLEOTIDE SEQUENCE</scope>
    <source>
        <strain evidence="3">Ellin6076</strain>
    </source>
</reference>
<dbReference type="HOGENOM" id="CLU_1884418_0_0_0"/>
<feature type="modified residue" description="4-aspartylphosphate" evidence="1">
    <location>
        <position position="57"/>
    </location>
</feature>
<dbReference type="PANTHER" id="PTHR45566">
    <property type="entry name" value="HTH-TYPE TRANSCRIPTIONAL REGULATOR YHJB-RELATED"/>
    <property type="match status" value="1"/>
</dbReference>
<dbReference type="InParanoid" id="Q01UA5"/>
<organism evidence="3">
    <name type="scientific">Solibacter usitatus (strain Ellin6076)</name>
    <dbReference type="NCBI Taxonomy" id="234267"/>
    <lineage>
        <taxon>Bacteria</taxon>
        <taxon>Pseudomonadati</taxon>
        <taxon>Acidobacteriota</taxon>
        <taxon>Terriglobia</taxon>
        <taxon>Bryobacterales</taxon>
        <taxon>Solibacteraceae</taxon>
        <taxon>Candidatus Solibacter</taxon>
    </lineage>
</organism>
<gene>
    <name evidence="3" type="ordered locus">Acid_5818</name>
</gene>
<evidence type="ECO:0000313" key="3">
    <source>
        <dbReference type="EMBL" id="ABJ86765.1"/>
    </source>
</evidence>
<dbReference type="PANTHER" id="PTHR45566:SF1">
    <property type="entry name" value="HTH-TYPE TRANSCRIPTIONAL REGULATOR YHJB-RELATED"/>
    <property type="match status" value="1"/>
</dbReference>
<feature type="domain" description="Response regulatory" evidence="2">
    <location>
        <begin position="6"/>
        <end position="119"/>
    </location>
</feature>
<dbReference type="InterPro" id="IPR001789">
    <property type="entry name" value="Sig_transdc_resp-reg_receiver"/>
</dbReference>
<dbReference type="InterPro" id="IPR051015">
    <property type="entry name" value="EvgA-like"/>
</dbReference>
<keyword evidence="1" id="KW-0597">Phosphoprotein</keyword>
<evidence type="ECO:0000259" key="2">
    <source>
        <dbReference type="PROSITE" id="PS50110"/>
    </source>
</evidence>
<dbReference type="GO" id="GO:0000160">
    <property type="term" value="P:phosphorelay signal transduction system"/>
    <property type="evidence" value="ECO:0007669"/>
    <property type="project" value="InterPro"/>
</dbReference>
<accession>Q01UA5</accession>
<proteinExistence type="predicted"/>
<dbReference type="InterPro" id="IPR011006">
    <property type="entry name" value="CheY-like_superfamily"/>
</dbReference>
<dbReference type="SUPFAM" id="SSF52172">
    <property type="entry name" value="CheY-like"/>
    <property type="match status" value="1"/>
</dbReference>